<sequence>VAFGAGCFQQWQVATLINTLAGRAALHTQLQVLALPVGHGQLLGHANGQCQVAPELPDEHRGPDVPGMHLNVFAADFLHNVQAPRVPISSTCCTINKSCRQVIGHCLIYFLICTVLVRFEDNSYLWGRGEKTNKTLCTKTDILIIIFITD</sequence>
<dbReference type="AlphaFoldDB" id="A0A803V320"/>
<dbReference type="Ensembl" id="ENSFALT00000031237.1">
    <property type="protein sequence ID" value="ENSFALP00000017126.1"/>
    <property type="gene ID" value="ENSFALG00000023270.1"/>
</dbReference>
<reference evidence="1" key="2">
    <citation type="submission" date="2025-09" db="UniProtKB">
        <authorList>
            <consortium name="Ensembl"/>
        </authorList>
    </citation>
    <scope>IDENTIFICATION</scope>
</reference>
<accession>A0A803V320</accession>
<dbReference type="Proteomes" id="UP000016665">
    <property type="component" value="Unplaced"/>
</dbReference>
<organism evidence="1 2">
    <name type="scientific">Ficedula albicollis</name>
    <name type="common">Collared flycatcher</name>
    <name type="synonym">Muscicapa albicollis</name>
    <dbReference type="NCBI Taxonomy" id="59894"/>
    <lineage>
        <taxon>Eukaryota</taxon>
        <taxon>Metazoa</taxon>
        <taxon>Chordata</taxon>
        <taxon>Craniata</taxon>
        <taxon>Vertebrata</taxon>
        <taxon>Euteleostomi</taxon>
        <taxon>Archelosauria</taxon>
        <taxon>Archosauria</taxon>
        <taxon>Dinosauria</taxon>
        <taxon>Saurischia</taxon>
        <taxon>Theropoda</taxon>
        <taxon>Coelurosauria</taxon>
        <taxon>Aves</taxon>
        <taxon>Neognathae</taxon>
        <taxon>Neoaves</taxon>
        <taxon>Telluraves</taxon>
        <taxon>Australaves</taxon>
        <taxon>Passeriformes</taxon>
        <taxon>Muscicapidae</taxon>
        <taxon>Ficedula</taxon>
    </lineage>
</organism>
<evidence type="ECO:0000313" key="1">
    <source>
        <dbReference type="Ensembl" id="ENSFALP00000017126.1"/>
    </source>
</evidence>
<dbReference type="GeneTree" id="ENSGT00410000028909"/>
<name>A0A803V320_FICAL</name>
<reference evidence="1" key="1">
    <citation type="submission" date="2025-08" db="UniProtKB">
        <authorList>
            <consortium name="Ensembl"/>
        </authorList>
    </citation>
    <scope>IDENTIFICATION</scope>
</reference>
<proteinExistence type="predicted"/>
<protein>
    <submittedName>
        <fullName evidence="1">Uncharacterized protein</fullName>
    </submittedName>
</protein>
<keyword evidence="2" id="KW-1185">Reference proteome</keyword>
<evidence type="ECO:0000313" key="2">
    <source>
        <dbReference type="Proteomes" id="UP000016665"/>
    </source>
</evidence>